<evidence type="ECO:0000313" key="1">
    <source>
        <dbReference type="EMBL" id="MBC9208556.1"/>
    </source>
</evidence>
<comment type="caution">
    <text evidence="1">The sequence shown here is derived from an EMBL/GenBank/DDBJ whole genome shotgun (WGS) entry which is preliminary data.</text>
</comment>
<keyword evidence="2" id="KW-1185">Reference proteome</keyword>
<accession>A0ABR7RQL1</accession>
<dbReference type="Proteomes" id="UP000626026">
    <property type="component" value="Unassembled WGS sequence"/>
</dbReference>
<sequence length="168" mass="18099">MPYCRPAESVAALPLAEHAVLWCMRLWVDQVRLGGHPGARIAQVFEDLGVEGGGRRLEACLALWHRGAGRLPRVHCLGDRVVGEEEALLLDAIALQQRQGTAEAVALLSCIMPHLMALQALPALAGIAQALEARGLWLARRPAVQQPPWLRCFPAMPGPGSLHPANGH</sequence>
<gene>
    <name evidence="1" type="ORF">IBL26_17035</name>
</gene>
<evidence type="ECO:0000313" key="2">
    <source>
        <dbReference type="Proteomes" id="UP000626026"/>
    </source>
</evidence>
<dbReference type="EMBL" id="JACTVA010000034">
    <property type="protein sequence ID" value="MBC9208556.1"/>
    <property type="molecule type" value="Genomic_DNA"/>
</dbReference>
<reference evidence="1 2" key="1">
    <citation type="journal article" date="2013" name="Int. J. Syst. Evol. Microbiol.">
        <title>Roseomonas aerophila sp. nov., isolated from air.</title>
        <authorList>
            <person name="Kim S.J."/>
            <person name="Weon H.Y."/>
            <person name="Ahn J.H."/>
            <person name="Hong S.B."/>
            <person name="Seok S.J."/>
            <person name="Whang K.S."/>
            <person name="Kwon S.W."/>
        </authorList>
    </citation>
    <scope>NUCLEOTIDE SEQUENCE [LARGE SCALE GENOMIC DNA]</scope>
    <source>
        <strain evidence="1 2">NBRC 108923</strain>
    </source>
</reference>
<dbReference type="RefSeq" id="WP_187785706.1">
    <property type="nucleotide sequence ID" value="NZ_JACTVA010000034.1"/>
</dbReference>
<organism evidence="1 2">
    <name type="scientific">Teichococcus aerophilus</name>
    <dbReference type="NCBI Taxonomy" id="1224513"/>
    <lineage>
        <taxon>Bacteria</taxon>
        <taxon>Pseudomonadati</taxon>
        <taxon>Pseudomonadota</taxon>
        <taxon>Alphaproteobacteria</taxon>
        <taxon>Acetobacterales</taxon>
        <taxon>Roseomonadaceae</taxon>
        <taxon>Roseomonas</taxon>
    </lineage>
</organism>
<name>A0ABR7RQL1_9PROT</name>
<protein>
    <submittedName>
        <fullName evidence="1">Uncharacterized protein</fullName>
    </submittedName>
</protein>
<proteinExistence type="predicted"/>